<reference evidence="7 8" key="1">
    <citation type="journal article" date="2017" name="ISME J.">
        <title>Potential for microbial H2 and metal transformations associated with novel bacteria and archaea in deep terrestrial subsurface sediments.</title>
        <authorList>
            <person name="Hernsdorf A.W."/>
            <person name="Amano Y."/>
            <person name="Miyakawa K."/>
            <person name="Ise K."/>
            <person name="Suzuki Y."/>
            <person name="Anantharaman K."/>
            <person name="Probst A."/>
            <person name="Burstein D."/>
            <person name="Thomas B.C."/>
            <person name="Banfield J.F."/>
        </authorList>
    </citation>
    <scope>NUCLEOTIDE SEQUENCE [LARGE SCALE GENOMIC DNA]</scope>
    <source>
        <strain evidence="7">HGW-Falkowbacteria-1</strain>
    </source>
</reference>
<gene>
    <name evidence="7" type="ORF">CVU82_00175</name>
</gene>
<dbReference type="PROSITE" id="PS00573">
    <property type="entry name" value="PYRIDINE_REDOX_2"/>
    <property type="match status" value="1"/>
</dbReference>
<evidence type="ECO:0000256" key="4">
    <source>
        <dbReference type="ARBA" id="ARBA00023157"/>
    </source>
</evidence>
<dbReference type="InterPro" id="IPR036188">
    <property type="entry name" value="FAD/NAD-bd_sf"/>
</dbReference>
<keyword evidence="5" id="KW-0676">Redox-active center</keyword>
<name>A0A2N2EAB0_9BACT</name>
<dbReference type="EMBL" id="PHAI01000001">
    <property type="protein sequence ID" value="PKM91618.1"/>
    <property type="molecule type" value="Genomic_DNA"/>
</dbReference>
<dbReference type="InterPro" id="IPR008255">
    <property type="entry name" value="Pyr_nucl-diS_OxRdtase_2_AS"/>
</dbReference>
<keyword evidence="2" id="KW-0274">FAD</keyword>
<dbReference type="PRINTS" id="PR00368">
    <property type="entry name" value="FADPNR"/>
</dbReference>
<sequence>MIYDLIIIGTGPAGLTASIYASRYKIKHLVIGEVPGGLITEAHSICNFPTEISISGFDLMEKIQNNALHLGAEVLNMEKIVKVEKDGEIFKLYTESQKEFGAKTILLATGTKHKRLSIENEEKYLGKGLAYCATCDAMFFKEKVVGVIGSGNSALTAALYLAEVAKKVYLMVRSESFKGEIAWVDQVNKNEKIEVMFKSQVKKLLGETKLEEVIIEKNDNEEKIKLDGLFVEIGTDPENFLSDQLKVELDRDFIKVDSTQKTNVNGVWAAGDSTTNSNFFRQVITACSEGAVAAYDIFSYLQKKK</sequence>
<dbReference type="InterPro" id="IPR023753">
    <property type="entry name" value="FAD/NAD-binding_dom"/>
</dbReference>
<evidence type="ECO:0000256" key="5">
    <source>
        <dbReference type="ARBA" id="ARBA00023284"/>
    </source>
</evidence>
<dbReference type="GO" id="GO:0016668">
    <property type="term" value="F:oxidoreductase activity, acting on a sulfur group of donors, NAD(P) as acceptor"/>
    <property type="evidence" value="ECO:0007669"/>
    <property type="project" value="UniProtKB-ARBA"/>
</dbReference>
<evidence type="ECO:0000313" key="8">
    <source>
        <dbReference type="Proteomes" id="UP000233517"/>
    </source>
</evidence>
<protein>
    <recommendedName>
        <fullName evidence="6">FAD/NAD(P)-binding domain-containing protein</fullName>
    </recommendedName>
</protein>
<dbReference type="SUPFAM" id="SSF51905">
    <property type="entry name" value="FAD/NAD(P)-binding domain"/>
    <property type="match status" value="2"/>
</dbReference>
<dbReference type="Proteomes" id="UP000233517">
    <property type="component" value="Unassembled WGS sequence"/>
</dbReference>
<organism evidence="7 8">
    <name type="scientific">Candidatus Falkowbacteria bacterium HGW-Falkowbacteria-1</name>
    <dbReference type="NCBI Taxonomy" id="2013768"/>
    <lineage>
        <taxon>Bacteria</taxon>
        <taxon>Candidatus Falkowiibacteriota</taxon>
    </lineage>
</organism>
<dbReference type="InterPro" id="IPR050097">
    <property type="entry name" value="Ferredoxin-NADP_redctase_2"/>
</dbReference>
<dbReference type="Pfam" id="PF07992">
    <property type="entry name" value="Pyr_redox_2"/>
    <property type="match status" value="1"/>
</dbReference>
<proteinExistence type="predicted"/>
<evidence type="ECO:0000256" key="3">
    <source>
        <dbReference type="ARBA" id="ARBA00023002"/>
    </source>
</evidence>
<keyword evidence="4" id="KW-1015">Disulfide bond</keyword>
<feature type="domain" description="FAD/NAD(P)-binding" evidence="6">
    <location>
        <begin position="3"/>
        <end position="290"/>
    </location>
</feature>
<dbReference type="PRINTS" id="PR00469">
    <property type="entry name" value="PNDRDTASEII"/>
</dbReference>
<evidence type="ECO:0000256" key="2">
    <source>
        <dbReference type="ARBA" id="ARBA00022827"/>
    </source>
</evidence>
<keyword evidence="1" id="KW-0285">Flavoprotein</keyword>
<dbReference type="Gene3D" id="3.50.50.60">
    <property type="entry name" value="FAD/NAD(P)-binding domain"/>
    <property type="match status" value="2"/>
</dbReference>
<evidence type="ECO:0000313" key="7">
    <source>
        <dbReference type="EMBL" id="PKM91618.1"/>
    </source>
</evidence>
<evidence type="ECO:0000256" key="1">
    <source>
        <dbReference type="ARBA" id="ARBA00022630"/>
    </source>
</evidence>
<dbReference type="PANTHER" id="PTHR48105">
    <property type="entry name" value="THIOREDOXIN REDUCTASE 1-RELATED-RELATED"/>
    <property type="match status" value="1"/>
</dbReference>
<evidence type="ECO:0000259" key="6">
    <source>
        <dbReference type="Pfam" id="PF07992"/>
    </source>
</evidence>
<dbReference type="AlphaFoldDB" id="A0A2N2EAB0"/>
<comment type="caution">
    <text evidence="7">The sequence shown here is derived from an EMBL/GenBank/DDBJ whole genome shotgun (WGS) entry which is preliminary data.</text>
</comment>
<accession>A0A2N2EAB0</accession>
<keyword evidence="3" id="KW-0560">Oxidoreductase</keyword>